<dbReference type="InterPro" id="IPR000760">
    <property type="entry name" value="Inositol_monophosphatase-like"/>
</dbReference>
<organism evidence="11 12">
    <name type="scientific">Eumeta variegata</name>
    <name type="common">Bagworm moth</name>
    <name type="synonym">Eumeta japonica</name>
    <dbReference type="NCBI Taxonomy" id="151549"/>
    <lineage>
        <taxon>Eukaryota</taxon>
        <taxon>Metazoa</taxon>
        <taxon>Ecdysozoa</taxon>
        <taxon>Arthropoda</taxon>
        <taxon>Hexapoda</taxon>
        <taxon>Insecta</taxon>
        <taxon>Pterygota</taxon>
        <taxon>Neoptera</taxon>
        <taxon>Endopterygota</taxon>
        <taxon>Lepidoptera</taxon>
        <taxon>Glossata</taxon>
        <taxon>Ditrysia</taxon>
        <taxon>Tineoidea</taxon>
        <taxon>Psychidae</taxon>
        <taxon>Oiketicinae</taxon>
        <taxon>Eumeta</taxon>
    </lineage>
</organism>
<dbReference type="PRINTS" id="PR00377">
    <property type="entry name" value="IMPHPHTASES"/>
</dbReference>
<dbReference type="SUPFAM" id="SSF56655">
    <property type="entry name" value="Carbohydrate phosphatase"/>
    <property type="match status" value="1"/>
</dbReference>
<keyword evidence="6" id="KW-1133">Transmembrane helix</keyword>
<feature type="region of interest" description="Disordered" evidence="9">
    <location>
        <begin position="49"/>
        <end position="143"/>
    </location>
</feature>
<evidence type="ECO:0000256" key="8">
    <source>
        <dbReference type="PIRSR" id="PIRSR600760-2"/>
    </source>
</evidence>
<evidence type="ECO:0000256" key="6">
    <source>
        <dbReference type="ARBA" id="ARBA00022989"/>
    </source>
</evidence>
<dbReference type="PANTHER" id="PTHR20854:SF4">
    <property type="entry name" value="INOSITOL-1-MONOPHOSPHATASE-RELATED"/>
    <property type="match status" value="1"/>
</dbReference>
<dbReference type="InterPro" id="IPR020550">
    <property type="entry name" value="Inositol_monophosphatase_CS"/>
</dbReference>
<evidence type="ECO:0000256" key="5">
    <source>
        <dbReference type="ARBA" id="ARBA00022842"/>
    </source>
</evidence>
<dbReference type="GO" id="GO:0016020">
    <property type="term" value="C:membrane"/>
    <property type="evidence" value="ECO:0007669"/>
    <property type="project" value="UniProtKB-SubCell"/>
</dbReference>
<dbReference type="Pfam" id="PF00459">
    <property type="entry name" value="Inositol_P"/>
    <property type="match status" value="1"/>
</dbReference>
<feature type="binding site" evidence="8">
    <location>
        <position position="248"/>
    </location>
    <ligand>
        <name>Mg(2+)</name>
        <dbReference type="ChEBI" id="CHEBI:18420"/>
        <label>1</label>
        <note>catalytic</note>
    </ligand>
</feature>
<dbReference type="InterPro" id="IPR029020">
    <property type="entry name" value="Ammonium/urea_transptr"/>
</dbReference>
<dbReference type="AlphaFoldDB" id="A0A4C1SVX2"/>
<proteinExistence type="inferred from homology"/>
<dbReference type="GO" id="GO:0008934">
    <property type="term" value="F:inositol monophosphate 1-phosphatase activity"/>
    <property type="evidence" value="ECO:0007669"/>
    <property type="project" value="TreeGrafter"/>
</dbReference>
<dbReference type="EMBL" id="BGZK01007947">
    <property type="protein sequence ID" value="GBP06339.1"/>
    <property type="molecule type" value="Genomic_DNA"/>
</dbReference>
<evidence type="ECO:0000256" key="4">
    <source>
        <dbReference type="ARBA" id="ARBA00022723"/>
    </source>
</evidence>
<dbReference type="OrthoDB" id="10254945at2759"/>
<evidence type="ECO:0000256" key="10">
    <source>
        <dbReference type="SAM" id="SignalP"/>
    </source>
</evidence>
<dbReference type="PROSITE" id="PS00630">
    <property type="entry name" value="IMP_2"/>
    <property type="match status" value="1"/>
</dbReference>
<dbReference type="Proteomes" id="UP000299102">
    <property type="component" value="Unassembled WGS sequence"/>
</dbReference>
<comment type="cofactor">
    <cofactor evidence="8">
        <name>Mg(2+)</name>
        <dbReference type="ChEBI" id="CHEBI:18420"/>
    </cofactor>
</comment>
<sequence>MVYSFVVSLLIAFAVKAITGLRVPAAVEDAGIDPVAHGEEAYALTAEELREQREEDASSAPVVTGLGSEYDRSRASDVGPPPSHHSHPGSPSTWRPRSWRCGDAGSTSPEIQRRRRRDGRRSGGRTPAHRGAASRRRSPIEGIRGRRRAIAGAVCNPRAVNSSRPSSGGARLNGAPIRVSAQTELAQALVATGFGYTVERRTEQARIVAELIPRVRDIRRIGAASADLCLLAAGRLDAYYERGLQPWDYAAGALIAREAGAELLGADATTPPGEPYLIAAGGISRRASTRRSGFSADA</sequence>
<reference evidence="11 12" key="1">
    <citation type="journal article" date="2019" name="Commun. Biol.">
        <title>The bagworm genome reveals a unique fibroin gene that provides high tensile strength.</title>
        <authorList>
            <person name="Kono N."/>
            <person name="Nakamura H."/>
            <person name="Ohtoshi R."/>
            <person name="Tomita M."/>
            <person name="Numata K."/>
            <person name="Arakawa K."/>
        </authorList>
    </citation>
    <scope>NUCLEOTIDE SEQUENCE [LARGE SCALE GENOMIC DNA]</scope>
</reference>
<evidence type="ECO:0000313" key="11">
    <source>
        <dbReference type="EMBL" id="GBP06339.1"/>
    </source>
</evidence>
<feature type="chain" id="PRO_5020029633" evidence="10">
    <location>
        <begin position="21"/>
        <end position="298"/>
    </location>
</feature>
<dbReference type="GO" id="GO:0006020">
    <property type="term" value="P:inositol metabolic process"/>
    <property type="evidence" value="ECO:0007669"/>
    <property type="project" value="TreeGrafter"/>
</dbReference>
<keyword evidence="7" id="KW-0472">Membrane</keyword>
<dbReference type="GO" id="GO:0046854">
    <property type="term" value="P:phosphatidylinositol phosphate biosynthetic process"/>
    <property type="evidence" value="ECO:0007669"/>
    <property type="project" value="InterPro"/>
</dbReference>
<evidence type="ECO:0000313" key="12">
    <source>
        <dbReference type="Proteomes" id="UP000299102"/>
    </source>
</evidence>
<dbReference type="GO" id="GO:0046872">
    <property type="term" value="F:metal ion binding"/>
    <property type="evidence" value="ECO:0007669"/>
    <property type="project" value="UniProtKB-KW"/>
</dbReference>
<feature type="compositionally biased region" description="Basic residues" evidence="9">
    <location>
        <begin position="113"/>
        <end position="123"/>
    </location>
</feature>
<evidence type="ECO:0000256" key="7">
    <source>
        <dbReference type="ARBA" id="ARBA00023136"/>
    </source>
</evidence>
<keyword evidence="10" id="KW-0732">Signal</keyword>
<keyword evidence="4 8" id="KW-0479">Metal-binding</keyword>
<name>A0A4C1SVX2_EUMVA</name>
<comment type="similarity">
    <text evidence="2">Belongs to the inositol monophosphatase superfamily.</text>
</comment>
<evidence type="ECO:0000256" key="1">
    <source>
        <dbReference type="ARBA" id="ARBA00004141"/>
    </source>
</evidence>
<dbReference type="GO" id="GO:0007165">
    <property type="term" value="P:signal transduction"/>
    <property type="evidence" value="ECO:0007669"/>
    <property type="project" value="TreeGrafter"/>
</dbReference>
<protein>
    <submittedName>
        <fullName evidence="11">Inositol-1-monophosphatase SuhB</fullName>
    </submittedName>
</protein>
<dbReference type="Gene3D" id="1.10.3430.10">
    <property type="entry name" value="Ammonium transporter AmtB like domains"/>
    <property type="match status" value="1"/>
</dbReference>
<dbReference type="STRING" id="151549.A0A4C1SVX2"/>
<evidence type="ECO:0000256" key="9">
    <source>
        <dbReference type="SAM" id="MobiDB-lite"/>
    </source>
</evidence>
<gene>
    <name evidence="11" type="primary">suhB</name>
    <name evidence="11" type="ORF">EVAR_72251_1</name>
</gene>
<evidence type="ECO:0000256" key="2">
    <source>
        <dbReference type="ARBA" id="ARBA00009759"/>
    </source>
</evidence>
<dbReference type="Gene3D" id="3.40.190.80">
    <property type="match status" value="1"/>
</dbReference>
<comment type="subcellular location">
    <subcellularLocation>
        <location evidence="1">Membrane</location>
        <topology evidence="1">Multi-pass membrane protein</topology>
    </subcellularLocation>
</comment>
<accession>A0A4C1SVX2</accession>
<evidence type="ECO:0000256" key="3">
    <source>
        <dbReference type="ARBA" id="ARBA00022692"/>
    </source>
</evidence>
<dbReference type="PANTHER" id="PTHR20854">
    <property type="entry name" value="INOSITOL MONOPHOSPHATASE"/>
    <property type="match status" value="1"/>
</dbReference>
<keyword evidence="3" id="KW-0812">Transmembrane</keyword>
<keyword evidence="5 8" id="KW-0460">Magnesium</keyword>
<keyword evidence="12" id="KW-1185">Reference proteome</keyword>
<feature type="signal peptide" evidence="10">
    <location>
        <begin position="1"/>
        <end position="20"/>
    </location>
</feature>
<comment type="caution">
    <text evidence="11">The sequence shown here is derived from an EMBL/GenBank/DDBJ whole genome shotgun (WGS) entry which is preliminary data.</text>
</comment>